<feature type="region of interest" description="Disordered" evidence="17">
    <location>
        <begin position="557"/>
        <end position="583"/>
    </location>
</feature>
<comment type="catalytic activity">
    <reaction evidence="1">
        <text>Transfers a segment of a (1-&gt;4)-alpha-D-glucan to a new position in an acceptor, which may be glucose or a (1-&gt;4)-alpha-D-glucan.</text>
        <dbReference type="EC" id="2.4.1.25"/>
    </reaction>
</comment>
<feature type="compositionally biased region" description="Polar residues" evidence="17">
    <location>
        <begin position="595"/>
        <end position="606"/>
    </location>
</feature>
<dbReference type="OrthoDB" id="10248904at2759"/>
<dbReference type="SUPFAM" id="SSF48208">
    <property type="entry name" value="Six-hairpin glycosidases"/>
    <property type="match status" value="1"/>
</dbReference>
<dbReference type="EC" id="2.4.1.25" evidence="5"/>
<dbReference type="InterPro" id="IPR032792">
    <property type="entry name" value="AGL_glucanoTrfase"/>
</dbReference>
<feature type="compositionally biased region" description="Basic and acidic residues" evidence="17">
    <location>
        <begin position="87"/>
        <end position="100"/>
    </location>
</feature>
<evidence type="ECO:0000256" key="3">
    <source>
        <dbReference type="ARBA" id="ARBA00003530"/>
    </source>
</evidence>
<evidence type="ECO:0000259" key="20">
    <source>
        <dbReference type="Pfam" id="PF14701"/>
    </source>
</evidence>
<keyword evidence="9" id="KW-0328">Glycosyltransferase</keyword>
<dbReference type="GO" id="GO:0005980">
    <property type="term" value="P:glycogen catabolic process"/>
    <property type="evidence" value="ECO:0007669"/>
    <property type="project" value="InterPro"/>
</dbReference>
<dbReference type="CDD" id="cd11327">
    <property type="entry name" value="AmyAc_Glg_debranch_2"/>
    <property type="match status" value="1"/>
</dbReference>
<evidence type="ECO:0000259" key="19">
    <source>
        <dbReference type="Pfam" id="PF14699"/>
    </source>
</evidence>
<evidence type="ECO:0000256" key="4">
    <source>
        <dbReference type="ARBA" id="ARBA00004496"/>
    </source>
</evidence>
<feature type="domain" description="Eukaryotic glycogen debranching enzyme N-terminal" evidence="19">
    <location>
        <begin position="911"/>
        <end position="1004"/>
    </location>
</feature>
<evidence type="ECO:0000256" key="17">
    <source>
        <dbReference type="SAM" id="MobiDB-lite"/>
    </source>
</evidence>
<dbReference type="InterPro" id="IPR017853">
    <property type="entry name" value="GH"/>
</dbReference>
<dbReference type="InterPro" id="IPR012341">
    <property type="entry name" value="6hp_glycosidase-like_sf"/>
</dbReference>
<evidence type="ECO:0000256" key="16">
    <source>
        <dbReference type="ARBA" id="ARBA00031477"/>
    </source>
</evidence>
<dbReference type="InterPro" id="IPR010401">
    <property type="entry name" value="AGL/Gdb1"/>
</dbReference>
<dbReference type="InterPro" id="IPR032790">
    <property type="entry name" value="GDE_C"/>
</dbReference>
<feature type="domain" description="Glycogen debranching enzyme central" evidence="21">
    <location>
        <begin position="1595"/>
        <end position="1809"/>
    </location>
</feature>
<dbReference type="Gene3D" id="3.20.20.80">
    <property type="entry name" value="Glycosidases"/>
    <property type="match status" value="2"/>
</dbReference>
<dbReference type="EMBL" id="OU898277">
    <property type="protein sequence ID" value="CAG9829290.1"/>
    <property type="molecule type" value="Genomic_DNA"/>
</dbReference>
<evidence type="ECO:0000256" key="2">
    <source>
        <dbReference type="ARBA" id="ARBA00000927"/>
    </source>
</evidence>
<evidence type="ECO:0000313" key="22">
    <source>
        <dbReference type="EMBL" id="CAG9829290.1"/>
    </source>
</evidence>
<evidence type="ECO:0000256" key="1">
    <source>
        <dbReference type="ARBA" id="ARBA00000439"/>
    </source>
</evidence>
<evidence type="ECO:0000256" key="7">
    <source>
        <dbReference type="ARBA" id="ARBA00020723"/>
    </source>
</evidence>
<proteinExistence type="inferred from homology"/>
<comment type="function">
    <text evidence="3">Multifunctional enzyme acting as 1,4-alpha-D-glucan:1,4-alpha-D-glucan 4-alpha-D-glycosyltransferase and amylo-1,6-glucosidase in glycogen degradation.</text>
</comment>
<evidence type="ECO:0000256" key="8">
    <source>
        <dbReference type="ARBA" id="ARBA00022490"/>
    </source>
</evidence>
<dbReference type="GO" id="GO:0005978">
    <property type="term" value="P:glycogen biosynthetic process"/>
    <property type="evidence" value="ECO:0007669"/>
    <property type="project" value="UniProtKB-KW"/>
</dbReference>
<feature type="domain" description="Glycogen debranching enzyme C-terminal" evidence="18">
    <location>
        <begin position="1918"/>
        <end position="2367"/>
    </location>
</feature>
<reference evidence="22" key="1">
    <citation type="submission" date="2022-01" db="EMBL/GenBank/DDBJ databases">
        <authorList>
            <person name="King R."/>
        </authorList>
    </citation>
    <scope>NUCLEOTIDE SEQUENCE</scope>
</reference>
<dbReference type="EC" id="3.2.1.33" evidence="6"/>
<dbReference type="PANTHER" id="PTHR10569">
    <property type="entry name" value="GLYCOGEN DEBRANCHING ENZYME"/>
    <property type="match status" value="1"/>
</dbReference>
<dbReference type="Gene3D" id="1.50.10.10">
    <property type="match status" value="1"/>
</dbReference>
<feature type="domain" description="Glycogen debranching enzyme central" evidence="21">
    <location>
        <begin position="1850"/>
        <end position="1880"/>
    </location>
</feature>
<dbReference type="SUPFAM" id="SSF51445">
    <property type="entry name" value="(Trans)glycosidases"/>
    <property type="match status" value="1"/>
</dbReference>
<name>A0A9N9STW0_DIABA</name>
<evidence type="ECO:0000256" key="6">
    <source>
        <dbReference type="ARBA" id="ARBA00012778"/>
    </source>
</evidence>
<feature type="domain" description="Glycogen debranching enzyme glucanotransferase" evidence="20">
    <location>
        <begin position="1009"/>
        <end position="1447"/>
    </location>
</feature>
<dbReference type="Pfam" id="PF14699">
    <property type="entry name" value="hGDE_N"/>
    <property type="match status" value="1"/>
</dbReference>
<dbReference type="GO" id="GO:0004135">
    <property type="term" value="F:amylo-alpha-1,6-glucosidase activity"/>
    <property type="evidence" value="ECO:0007669"/>
    <property type="project" value="UniProtKB-EC"/>
</dbReference>
<evidence type="ECO:0000259" key="21">
    <source>
        <dbReference type="Pfam" id="PF14702"/>
    </source>
</evidence>
<keyword evidence="14" id="KW-0326">Glycosidase</keyword>
<accession>A0A9N9STW0</accession>
<feature type="region of interest" description="Disordered" evidence="17">
    <location>
        <begin position="637"/>
        <end position="675"/>
    </location>
</feature>
<gene>
    <name evidence="22" type="ORF">DIABBA_LOCUS3126</name>
</gene>
<evidence type="ECO:0000256" key="14">
    <source>
        <dbReference type="ARBA" id="ARBA00023295"/>
    </source>
</evidence>
<feature type="compositionally biased region" description="Basic residues" evidence="17">
    <location>
        <begin position="77"/>
        <end position="86"/>
    </location>
</feature>
<dbReference type="Pfam" id="PF14702">
    <property type="entry name" value="hGDE_central"/>
    <property type="match status" value="2"/>
</dbReference>
<comment type="subcellular location">
    <subcellularLocation>
        <location evidence="4">Cytoplasm</location>
    </subcellularLocation>
</comment>
<dbReference type="FunFam" id="3.20.20.80:FF:000070">
    <property type="entry name" value="GDB1p Glycogen debranching enzyme"/>
    <property type="match status" value="1"/>
</dbReference>
<evidence type="ECO:0000256" key="15">
    <source>
        <dbReference type="ARBA" id="ARBA00025780"/>
    </source>
</evidence>
<dbReference type="InterPro" id="IPR008928">
    <property type="entry name" value="6-hairpin_glycosidase_sf"/>
</dbReference>
<evidence type="ECO:0000313" key="23">
    <source>
        <dbReference type="Proteomes" id="UP001153709"/>
    </source>
</evidence>
<dbReference type="GO" id="GO:0004134">
    <property type="term" value="F:4-alpha-glucanotransferase activity"/>
    <property type="evidence" value="ECO:0007669"/>
    <property type="project" value="UniProtKB-EC"/>
</dbReference>
<keyword evidence="10" id="KW-0808">Transferase</keyword>
<dbReference type="PANTHER" id="PTHR10569:SF2">
    <property type="entry name" value="GLYCOGEN DEBRANCHING ENZYME"/>
    <property type="match status" value="1"/>
</dbReference>
<keyword evidence="12" id="KW-0320">Glycogen biosynthesis</keyword>
<dbReference type="InterPro" id="IPR029436">
    <property type="entry name" value="AGL_euk_N"/>
</dbReference>
<feature type="region of interest" description="Disordered" evidence="17">
    <location>
        <begin position="690"/>
        <end position="713"/>
    </location>
</feature>
<evidence type="ECO:0000259" key="18">
    <source>
        <dbReference type="Pfam" id="PF06202"/>
    </source>
</evidence>
<evidence type="ECO:0000256" key="13">
    <source>
        <dbReference type="ARBA" id="ARBA00023268"/>
    </source>
</evidence>
<evidence type="ECO:0000256" key="9">
    <source>
        <dbReference type="ARBA" id="ARBA00022676"/>
    </source>
</evidence>
<keyword evidence="13" id="KW-0511">Multifunctional enzyme</keyword>
<dbReference type="Pfam" id="PF06202">
    <property type="entry name" value="GDE_C"/>
    <property type="match status" value="1"/>
</dbReference>
<evidence type="ECO:0000256" key="12">
    <source>
        <dbReference type="ARBA" id="ARBA00023056"/>
    </source>
</evidence>
<comment type="catalytic activity">
    <reaction evidence="2">
        <text>Hydrolysis of (1-&gt;6)-alpha-D-glucosidic branch linkages in glycogen phosphorylase limit dextrin.</text>
        <dbReference type="EC" id="3.2.1.33"/>
    </reaction>
</comment>
<dbReference type="GO" id="GO:0005737">
    <property type="term" value="C:cytoplasm"/>
    <property type="evidence" value="ECO:0007669"/>
    <property type="project" value="UniProtKB-SubCell"/>
</dbReference>
<feature type="compositionally biased region" description="Polar residues" evidence="17">
    <location>
        <begin position="692"/>
        <end position="702"/>
    </location>
</feature>
<keyword evidence="11" id="KW-0378">Hydrolase</keyword>
<dbReference type="FunFam" id="3.20.20.80:FF:000206">
    <property type="entry name" value="Amylo-alpha-1, 6-glucosidase, 4-alpha-glucanotransferase b"/>
    <property type="match status" value="1"/>
</dbReference>
<sequence>MLLSISDGINTAVSSTSQEEDKSDKSSSNKPKQQFKGGKVRQRPKKLNEDPTFSTSLSTPIEDIIEETINEEAVVVNKKKGKSSKKHTTEELPVKKEKPKKDLDDDIGYSFFKVKTVPKGNLETKPKKHISVDLNEDNRADDIGFSFLPVKEKGKKYKSKSNPENKDQELTLSAVVDQTLRKTKYDTSKPSIIEHYKKRTTDKAFSKKAATKFESPSVSTIVEKRLLYESKLKSEAKESKKVTSSISYARIVSATDAPSDSDIEQNPQLLNGLKPNIQQHSVESLDSVKSSSESIEVIDDSNFEYQNSQSTNFETIKEKLNTLLDEDSDFNQTLTGQSNIYEIDQASKQSSVYIVGSKEVLDNSISTQDFYIADTGFEQEPEQKFSQETLESSIDNSFITEDNIIEKSTSSEVFLSFERHSEPQDLTHSLEHSDYYQNNYSQLNFGNQLQNSSESHISDYSYSQNQQFLSSSDFSRDYNSTDHSFTELVDNCAIAETYQTDSNYFQSNSELSEQFERVVSKQFISTESFHSNSQSSFQELVYGNQSLVTENNLESSEYIETSTKESKPEPEEQTSPQFIEAPCREVPGVEQKISCTENPTYSSTGDSEARAISENTSPNKVHLTESFSVEFKKVVSEEKQESTYSRNSQEDSKENQVVDEYSLISEKEDREETQIEDYSLTSEEYKQEIKEQNQVVEEQSLTPEEEDYQESKEYEFINVPTESEDQKELAEENRHILSSNHLEKESKVEEEFVYASAKEDSQFIEAEVVENGSDFIAAEEFAEITTTKVEEEVVTASDKDKKQIIEEESVQNKTEQFNQATTSEEQLRVTEKEIFSRASLIEQQDYFLEEERKLPSLQTQPEEYSEYQEDTGIEYNNIMSEKAQQVRVLTLNDHEHQECTLYRIEKNWVIQFRVGPSLFGRKVFLYCNYPSKTNNQLNEFRRNKYQLLQWCADEGCENADDTGFFSQIKAELAGSFHYFFTYEKGENLERQGSGYFLVDPVLKYGNNEELPLDCIQCQTVLAKCLGSFSTWENKLQVAKESGYNMIHFTPIQELGESNSSYSLSEQLKLNPVFKKSDGKMPTFEEMEQFTSKLRKDWKVTSICDIVLNHTANESKWIQEHPEVTYNCVNCPYMRPAYLLDAAFDFFSSEVKRGVYEDRGIPADVTSEDHLNAIRYHFRASILDPLKIEELFTCDTKKLIANFLSLARSGQPNPPKSPDSKPESEELKLIQDPQYRRLETSVDMKLALKLYNIYWSDTFDEDSRLKKCAEQFKNKLDELNNRVIDEVNGHLSAAIENVIAGIRYYRVQHDGPKFKDITIKTPLVYRYFTDYGSPKTLKEFEDIMYSDKGRFLMAHNGWVMESDPLRNFAAPDTKVYIRRELIAWGDSVKLRFGDKPEDCPFLWDHMKKYVEQTARIFDGVRLDNCHSTPIPVAEYLLDCARRVRPDLYVVAELFTNSDMTDNIFVNRLGITSLIREAMSAWDSHEEGRLVYRYGGSPVGSFYQPNVRPLVPSVAHALFLDQTHDNPSPVEKRSVFDLLPSTALVNMACCASGSNRGYDELVPHHIHVVDEDREYTEWTVADNLSLGNLRYVTHKCGILKAKKAINDLHFLLGKQGFNQVYVDQMDSDIVAVTRHCPVTHQSYILVAFTAFGHPNEDAGDHQRGIKPLRFEGNLDEIVLEATLSHIKHKSGGSKYTKWHPFIKDSKWINGLPDYQVSVKEHIQVPDSDIFEKVDSGTKNVTQLNFKNFKPGSVVVIKASLPEPMRAAIKAVRTLISSISLAKPTELASIVNKMTLADMNRALYRCGQENATKGLVLIHTTFPALVRWFMPDYKVVFLKNLKLMVLYTFRIVSGFMSLLANIRPNNDLGHPMCANLRDGNWMLGLALGSVQFGAYIKSADLPTLSPNLAPPKPPSRKINNETVQACVTLSAGLPHFSVGYMRNWGRDTFIALRGLFILTGRYQEAREHILGYAACMRHGLIPNLLDGGRNSRFNCRDAIWWWLFCIKEYVNEAPEGIKILSDKVSRIFPTDDATNQPPGAVDQPLHDVIQEGLKVHFQGLAFRERNAGKQIDEHMTDAGFNNQIGVHPETGFVFGGNKWNCGTWMDKMGSSDKAGNRGKPATPRDGSAVELIGLSKSVISWLAKLSEDNKYPYKGVERVSKSGSKTNWTFKEWAQKIQNNFEKHFWVNSKPTDGEIRPDLVNKRGIYKDSYGSSLEYTDFQLRCNFPIAMVAAPELFTPSRAWEALIQAEKYLLGPLGMKTLDPEDWAYKGDYDNSNQSEDPTVSHGFNYHQGPEWVWPVGFFLRAKLIFAAQNGALRETVASTKLILSKHFVELQTSDWRGLPELTNKNGSYCNDSSRTQAWSMSCVLEVLHDLKKIESSIDLLGN</sequence>
<feature type="region of interest" description="Disordered" evidence="17">
    <location>
        <begin position="1"/>
        <end position="60"/>
    </location>
</feature>
<evidence type="ECO:0000256" key="10">
    <source>
        <dbReference type="ARBA" id="ARBA00022679"/>
    </source>
</evidence>
<keyword evidence="23" id="KW-1185">Reference proteome</keyword>
<evidence type="ECO:0000256" key="5">
    <source>
        <dbReference type="ARBA" id="ARBA00012560"/>
    </source>
</evidence>
<comment type="similarity">
    <text evidence="15">Belongs to the glycogen debranching enzyme family.</text>
</comment>
<organism evidence="22 23">
    <name type="scientific">Diabrotica balteata</name>
    <name type="common">Banded cucumber beetle</name>
    <dbReference type="NCBI Taxonomy" id="107213"/>
    <lineage>
        <taxon>Eukaryota</taxon>
        <taxon>Metazoa</taxon>
        <taxon>Ecdysozoa</taxon>
        <taxon>Arthropoda</taxon>
        <taxon>Hexapoda</taxon>
        <taxon>Insecta</taxon>
        <taxon>Pterygota</taxon>
        <taxon>Neoptera</taxon>
        <taxon>Endopterygota</taxon>
        <taxon>Coleoptera</taxon>
        <taxon>Polyphaga</taxon>
        <taxon>Cucujiformia</taxon>
        <taxon>Chrysomeloidea</taxon>
        <taxon>Chrysomelidae</taxon>
        <taxon>Galerucinae</taxon>
        <taxon>Diabroticina</taxon>
        <taxon>Diabroticites</taxon>
        <taxon>Diabrotica</taxon>
    </lineage>
</organism>
<dbReference type="Pfam" id="PF14701">
    <property type="entry name" value="hDGE_amylase"/>
    <property type="match status" value="1"/>
</dbReference>
<feature type="region of interest" description="Disordered" evidence="17">
    <location>
        <begin position="76"/>
        <end position="100"/>
    </location>
</feature>
<keyword evidence="8" id="KW-0963">Cytoplasm</keyword>
<evidence type="ECO:0000256" key="11">
    <source>
        <dbReference type="ARBA" id="ARBA00022801"/>
    </source>
</evidence>
<dbReference type="Proteomes" id="UP001153709">
    <property type="component" value="Chromosome 2"/>
</dbReference>
<feature type="region of interest" description="Disordered" evidence="17">
    <location>
        <begin position="595"/>
        <end position="618"/>
    </location>
</feature>
<protein>
    <recommendedName>
        <fullName evidence="7">Glycogen debranching enzyme</fullName>
        <ecNumber evidence="5">2.4.1.25</ecNumber>
        <ecNumber evidence="6">3.2.1.33</ecNumber>
    </recommendedName>
    <alternativeName>
        <fullName evidence="16">Glycogen debrancher</fullName>
    </alternativeName>
</protein>
<dbReference type="FunFam" id="1.50.10.10:FF:000039">
    <property type="entry name" value="Glycogen debranching enzyme Gdb1, putative"/>
    <property type="match status" value="1"/>
</dbReference>
<dbReference type="InterPro" id="IPR032788">
    <property type="entry name" value="AGL_central"/>
</dbReference>